<reference evidence="5" key="2">
    <citation type="submission" date="2016-05" db="EMBL/GenBank/DDBJ databases">
        <title>Comparative analysis highlights variable genome content of wheat rusts and divergence of the mating loci.</title>
        <authorList>
            <person name="Cuomo C.A."/>
            <person name="Bakkeren G."/>
            <person name="Szabo L."/>
            <person name="Khalil H."/>
            <person name="Joly D."/>
            <person name="Goldberg J."/>
            <person name="Young S."/>
            <person name="Zeng Q."/>
            <person name="Fellers J."/>
        </authorList>
    </citation>
    <scope>NUCLEOTIDE SEQUENCE [LARGE SCALE GENOMIC DNA]</scope>
    <source>
        <strain evidence="5">1-1 BBBD Race 1</strain>
    </source>
</reference>
<dbReference type="InterPro" id="IPR036875">
    <property type="entry name" value="Znf_CCHC_sf"/>
</dbReference>
<gene>
    <name evidence="5" type="ORF">PTTG_26184</name>
</gene>
<proteinExistence type="predicted"/>
<dbReference type="PROSITE" id="PS50158">
    <property type="entry name" value="ZF_CCHC"/>
    <property type="match status" value="1"/>
</dbReference>
<keyword evidence="2" id="KW-0863">Zinc-finger</keyword>
<feature type="region of interest" description="Disordered" evidence="3">
    <location>
        <begin position="68"/>
        <end position="91"/>
    </location>
</feature>
<evidence type="ECO:0000256" key="2">
    <source>
        <dbReference type="PROSITE-ProRule" id="PRU00047"/>
    </source>
</evidence>
<sequence length="91" mass="9575">MDLLALNGQLSDSERTWMMREGLCFQCGSQGHISCKCPTKKGKGRGNARIAAMEDQIRQLVDGIAAIGGGRPADKGGKGRANLSKNGGAQE</sequence>
<dbReference type="EnsemblFungi" id="PTTG_26184-t43_1">
    <property type="protein sequence ID" value="PTTG_26184-t43_1-p1"/>
    <property type="gene ID" value="PTTG_26184"/>
</dbReference>
<dbReference type="SUPFAM" id="SSF57756">
    <property type="entry name" value="Retrovirus zinc finger-like domains"/>
    <property type="match status" value="1"/>
</dbReference>
<accession>A0A180GVX0</accession>
<feature type="domain" description="CCHC-type" evidence="4">
    <location>
        <begin position="24"/>
        <end position="38"/>
    </location>
</feature>
<dbReference type="GO" id="GO:0006397">
    <property type="term" value="P:mRNA processing"/>
    <property type="evidence" value="ECO:0007669"/>
    <property type="project" value="UniProtKB-KW"/>
</dbReference>
<evidence type="ECO:0000313" key="5">
    <source>
        <dbReference type="EMBL" id="OAV96910.1"/>
    </source>
</evidence>
<keyword evidence="2" id="KW-0862">Zinc</keyword>
<evidence type="ECO:0000313" key="6">
    <source>
        <dbReference type="EnsemblFungi" id="PTTG_26184-t43_1-p1"/>
    </source>
</evidence>
<keyword evidence="2" id="KW-0479">Metal-binding</keyword>
<dbReference type="OrthoDB" id="3269305at2759"/>
<evidence type="ECO:0000256" key="3">
    <source>
        <dbReference type="SAM" id="MobiDB-lite"/>
    </source>
</evidence>
<dbReference type="InterPro" id="IPR001878">
    <property type="entry name" value="Znf_CCHC"/>
</dbReference>
<dbReference type="AlphaFoldDB" id="A0A180GVX0"/>
<evidence type="ECO:0000256" key="1">
    <source>
        <dbReference type="ARBA" id="ARBA00022664"/>
    </source>
</evidence>
<reference evidence="6" key="4">
    <citation type="submission" date="2025-05" db="UniProtKB">
        <authorList>
            <consortium name="EnsemblFungi"/>
        </authorList>
    </citation>
    <scope>IDENTIFICATION</scope>
    <source>
        <strain evidence="6">isolate 1-1 / race 1 (BBBD)</strain>
    </source>
</reference>
<evidence type="ECO:0000259" key="4">
    <source>
        <dbReference type="PROSITE" id="PS50158"/>
    </source>
</evidence>
<keyword evidence="7" id="KW-1185">Reference proteome</keyword>
<reference evidence="5" key="1">
    <citation type="submission" date="2009-11" db="EMBL/GenBank/DDBJ databases">
        <authorList>
            <consortium name="The Broad Institute Genome Sequencing Platform"/>
            <person name="Ward D."/>
            <person name="Feldgarden M."/>
            <person name="Earl A."/>
            <person name="Young S.K."/>
            <person name="Zeng Q."/>
            <person name="Koehrsen M."/>
            <person name="Alvarado L."/>
            <person name="Berlin A."/>
            <person name="Bochicchio J."/>
            <person name="Borenstein D."/>
            <person name="Chapman S.B."/>
            <person name="Chen Z."/>
            <person name="Engels R."/>
            <person name="Freedman E."/>
            <person name="Gellesch M."/>
            <person name="Goldberg J."/>
            <person name="Griggs A."/>
            <person name="Gujja S."/>
            <person name="Heilman E."/>
            <person name="Heiman D."/>
            <person name="Hepburn T."/>
            <person name="Howarth C."/>
            <person name="Jen D."/>
            <person name="Larson L."/>
            <person name="Lewis B."/>
            <person name="Mehta T."/>
            <person name="Park D."/>
            <person name="Pearson M."/>
            <person name="Roberts A."/>
            <person name="Saif S."/>
            <person name="Shea T."/>
            <person name="Shenoy N."/>
            <person name="Sisk P."/>
            <person name="Stolte C."/>
            <person name="Sykes S."/>
            <person name="Thomson T."/>
            <person name="Walk T."/>
            <person name="White J."/>
            <person name="Yandava C."/>
            <person name="Izard J."/>
            <person name="Baranova O.V."/>
            <person name="Blanton J.M."/>
            <person name="Tanner A.C."/>
            <person name="Dewhirst F.E."/>
            <person name="Haas B."/>
            <person name="Nusbaum C."/>
            <person name="Birren B."/>
        </authorList>
    </citation>
    <scope>NUCLEOTIDE SEQUENCE [LARGE SCALE GENOMIC DNA]</scope>
    <source>
        <strain evidence="5">1-1 BBBD Race 1</strain>
    </source>
</reference>
<dbReference type="GO" id="GO:0008270">
    <property type="term" value="F:zinc ion binding"/>
    <property type="evidence" value="ECO:0007669"/>
    <property type="project" value="UniProtKB-KW"/>
</dbReference>
<evidence type="ECO:0000313" key="7">
    <source>
        <dbReference type="Proteomes" id="UP000005240"/>
    </source>
</evidence>
<dbReference type="Gene3D" id="4.10.60.10">
    <property type="entry name" value="Zinc finger, CCHC-type"/>
    <property type="match status" value="1"/>
</dbReference>
<dbReference type="Proteomes" id="UP000005240">
    <property type="component" value="Unassembled WGS sequence"/>
</dbReference>
<dbReference type="VEuPathDB" id="FungiDB:PTTG_26184"/>
<keyword evidence="1" id="KW-0507">mRNA processing</keyword>
<name>A0A180GVX0_PUCT1</name>
<protein>
    <submittedName>
        <fullName evidence="6">CCHC-type domain-containing protein</fullName>
    </submittedName>
</protein>
<reference evidence="6 7" key="3">
    <citation type="journal article" date="2017" name="G3 (Bethesda)">
        <title>Comparative analysis highlights variable genome content of wheat rusts and divergence of the mating loci.</title>
        <authorList>
            <person name="Cuomo C.A."/>
            <person name="Bakkeren G."/>
            <person name="Khalil H.B."/>
            <person name="Panwar V."/>
            <person name="Joly D."/>
            <person name="Linning R."/>
            <person name="Sakthikumar S."/>
            <person name="Song X."/>
            <person name="Adiconis X."/>
            <person name="Fan L."/>
            <person name="Goldberg J.M."/>
            <person name="Levin J.Z."/>
            <person name="Young S."/>
            <person name="Zeng Q."/>
            <person name="Anikster Y."/>
            <person name="Bruce M."/>
            <person name="Wang M."/>
            <person name="Yin C."/>
            <person name="McCallum B."/>
            <person name="Szabo L.J."/>
            <person name="Hulbert S."/>
            <person name="Chen X."/>
            <person name="Fellers J.P."/>
        </authorList>
    </citation>
    <scope>NUCLEOTIDE SEQUENCE</scope>
    <source>
        <strain evidence="6">isolate 1-1 / race 1 (BBBD)</strain>
        <strain evidence="7">Isolate 1-1 / race 1 (BBBD)</strain>
    </source>
</reference>
<dbReference type="GO" id="GO:0003676">
    <property type="term" value="F:nucleic acid binding"/>
    <property type="evidence" value="ECO:0007669"/>
    <property type="project" value="InterPro"/>
</dbReference>
<organism evidence="5">
    <name type="scientific">Puccinia triticina (isolate 1-1 / race 1 (BBBD))</name>
    <name type="common">Brown leaf rust fungus</name>
    <dbReference type="NCBI Taxonomy" id="630390"/>
    <lineage>
        <taxon>Eukaryota</taxon>
        <taxon>Fungi</taxon>
        <taxon>Dikarya</taxon>
        <taxon>Basidiomycota</taxon>
        <taxon>Pucciniomycotina</taxon>
        <taxon>Pucciniomycetes</taxon>
        <taxon>Pucciniales</taxon>
        <taxon>Pucciniaceae</taxon>
        <taxon>Puccinia</taxon>
    </lineage>
</organism>
<dbReference type="EMBL" id="ADAS02000016">
    <property type="protein sequence ID" value="OAV96910.1"/>
    <property type="molecule type" value="Genomic_DNA"/>
</dbReference>